<keyword evidence="3" id="KW-0560">Oxidoreductase</keyword>
<dbReference type="EC" id="1.3.1.76" evidence="2"/>
<evidence type="ECO:0000256" key="2">
    <source>
        <dbReference type="ARBA" id="ARBA00012400"/>
    </source>
</evidence>
<dbReference type="Pfam" id="PF13241">
    <property type="entry name" value="NAD_binding_7"/>
    <property type="match status" value="1"/>
</dbReference>
<dbReference type="Proteomes" id="UP000292580">
    <property type="component" value="Unassembled WGS sequence"/>
</dbReference>
<dbReference type="NCBIfam" id="TIGR01470">
    <property type="entry name" value="cysG_Nterm"/>
    <property type="match status" value="1"/>
</dbReference>
<dbReference type="GO" id="GO:0019354">
    <property type="term" value="P:siroheme biosynthetic process"/>
    <property type="evidence" value="ECO:0007669"/>
    <property type="project" value="UniProtKB-UniPathway"/>
</dbReference>
<dbReference type="UniPathway" id="UPA00262">
    <property type="reaction ID" value="UER00222"/>
</dbReference>
<dbReference type="SUPFAM" id="SSF51735">
    <property type="entry name" value="NAD(P)-binding Rossmann-fold domains"/>
    <property type="match status" value="1"/>
</dbReference>
<keyword evidence="8" id="KW-1185">Reference proteome</keyword>
<dbReference type="GO" id="GO:0043115">
    <property type="term" value="F:precorrin-2 dehydrogenase activity"/>
    <property type="evidence" value="ECO:0007669"/>
    <property type="project" value="UniProtKB-EC"/>
</dbReference>
<proteinExistence type="predicted"/>
<evidence type="ECO:0000313" key="8">
    <source>
        <dbReference type="Proteomes" id="UP000292580"/>
    </source>
</evidence>
<evidence type="ECO:0000313" key="7">
    <source>
        <dbReference type="EMBL" id="TAJ45040.1"/>
    </source>
</evidence>
<name>A0A483CPV5_9EURY</name>
<comment type="pathway">
    <text evidence="1">Porphyrin-containing compound metabolism; siroheme biosynthesis; sirohydrochlorin from precorrin-2: step 1/1.</text>
</comment>
<keyword evidence="4" id="KW-0520">NAD</keyword>
<keyword evidence="5" id="KW-0627">Porphyrin biosynthesis</keyword>
<dbReference type="InterPro" id="IPR028161">
    <property type="entry name" value="Met8-like"/>
</dbReference>
<dbReference type="InterPro" id="IPR036291">
    <property type="entry name" value="NAD(P)-bd_dom_sf"/>
</dbReference>
<dbReference type="InterPro" id="IPR006367">
    <property type="entry name" value="Sirohaem_synthase_N"/>
</dbReference>
<dbReference type="EMBL" id="PGCL01000002">
    <property type="protein sequence ID" value="TAJ45040.1"/>
    <property type="molecule type" value="Genomic_DNA"/>
</dbReference>
<dbReference type="Gene3D" id="3.30.160.110">
    <property type="entry name" value="Siroheme synthase, domain 2"/>
    <property type="match status" value="1"/>
</dbReference>
<evidence type="ECO:0000256" key="4">
    <source>
        <dbReference type="ARBA" id="ARBA00023027"/>
    </source>
</evidence>
<dbReference type="PANTHER" id="PTHR35330">
    <property type="entry name" value="SIROHEME BIOSYNTHESIS PROTEIN MET8"/>
    <property type="match status" value="1"/>
</dbReference>
<dbReference type="AlphaFoldDB" id="A0A483CPV5"/>
<evidence type="ECO:0000256" key="3">
    <source>
        <dbReference type="ARBA" id="ARBA00023002"/>
    </source>
</evidence>
<organism evidence="7 8">
    <name type="scientific">Methanofollis fontis</name>
    <dbReference type="NCBI Taxonomy" id="2052832"/>
    <lineage>
        <taxon>Archaea</taxon>
        <taxon>Methanobacteriati</taxon>
        <taxon>Methanobacteriota</taxon>
        <taxon>Stenosarchaea group</taxon>
        <taxon>Methanomicrobia</taxon>
        <taxon>Methanomicrobiales</taxon>
        <taxon>Methanomicrobiaceae</taxon>
        <taxon>Methanofollis</taxon>
    </lineage>
</organism>
<protein>
    <recommendedName>
        <fullName evidence="2">precorrin-2 dehydrogenase</fullName>
        <ecNumber evidence="2">1.3.1.76</ecNumber>
    </recommendedName>
</protein>
<reference evidence="7 8" key="1">
    <citation type="submission" date="2017-11" db="EMBL/GenBank/DDBJ databases">
        <title>Isolation and Characterization of Methanofollis Species from Methane Seep Offshore SW Taiwan.</title>
        <authorList>
            <person name="Teng N.-H."/>
            <person name="Lai M.-C."/>
            <person name="Chen S.-C."/>
        </authorList>
    </citation>
    <scope>NUCLEOTIDE SEQUENCE [LARGE SCALE GENOMIC DNA]</scope>
    <source>
        <strain evidence="7 8">FWC-SCC2</strain>
    </source>
</reference>
<accession>A0A483CPV5</accession>
<comment type="caution">
    <text evidence="7">The sequence shown here is derived from an EMBL/GenBank/DDBJ whole genome shotgun (WGS) entry which is preliminary data.</text>
</comment>
<comment type="catalytic activity">
    <reaction evidence="6">
        <text>precorrin-2 + NAD(+) = sirohydrochlorin + NADH + 2 H(+)</text>
        <dbReference type="Rhea" id="RHEA:15613"/>
        <dbReference type="ChEBI" id="CHEBI:15378"/>
        <dbReference type="ChEBI" id="CHEBI:57540"/>
        <dbReference type="ChEBI" id="CHEBI:57945"/>
        <dbReference type="ChEBI" id="CHEBI:58351"/>
        <dbReference type="ChEBI" id="CHEBI:58827"/>
        <dbReference type="EC" id="1.3.1.76"/>
    </reaction>
</comment>
<evidence type="ECO:0000256" key="6">
    <source>
        <dbReference type="ARBA" id="ARBA00047561"/>
    </source>
</evidence>
<gene>
    <name evidence="7" type="ORF">CUJ86_05695</name>
</gene>
<evidence type="ECO:0000256" key="1">
    <source>
        <dbReference type="ARBA" id="ARBA00005010"/>
    </source>
</evidence>
<dbReference type="OrthoDB" id="10510at2157"/>
<evidence type="ECO:0000256" key="5">
    <source>
        <dbReference type="ARBA" id="ARBA00023244"/>
    </source>
</evidence>
<dbReference type="Gene3D" id="3.40.50.720">
    <property type="entry name" value="NAD(P)-binding Rossmann-like Domain"/>
    <property type="match status" value="1"/>
</dbReference>
<dbReference type="GO" id="GO:0004325">
    <property type="term" value="F:ferrochelatase activity"/>
    <property type="evidence" value="ECO:0007669"/>
    <property type="project" value="InterPro"/>
</dbReference>
<dbReference type="PANTHER" id="PTHR35330:SF1">
    <property type="entry name" value="SIROHEME BIOSYNTHESIS PROTEIN MET8"/>
    <property type="match status" value="1"/>
</dbReference>
<sequence length="213" mass="23489">MIPLMIDGAGRHVVIFGGGPVGARKAAYFAREMRVTTISRSFHEMFDNIPAERRRVDLGTMDEEDIATLLSGAFLAVAATSERTLNDRIGRAARRAGVLFNNADGERGDVLIPSVVRGEHYTLSISTGGAGPAVPRFLREHLQQTFPHLDAMIGVQERLRADLKAEVPDRERRQTVLRAVLSDPDAWAWIAAEGEEAYQKIRERYIGGTATAY</sequence>
<dbReference type="SUPFAM" id="SSF75615">
    <property type="entry name" value="Siroheme synthase middle domains-like"/>
    <property type="match status" value="1"/>
</dbReference>